<feature type="transmembrane region" description="Helical" evidence="2">
    <location>
        <begin position="39"/>
        <end position="56"/>
    </location>
</feature>
<protein>
    <submittedName>
        <fullName evidence="4">Uncharacterized protein</fullName>
    </submittedName>
</protein>
<reference evidence="5" key="1">
    <citation type="journal article" date="2014" name="Proc. Natl. Acad. Sci. U.S.A.">
        <title>Extensive sampling of basidiomycete genomes demonstrates inadequacy of the white-rot/brown-rot paradigm for wood decay fungi.</title>
        <authorList>
            <person name="Riley R."/>
            <person name="Salamov A.A."/>
            <person name="Brown D.W."/>
            <person name="Nagy L.G."/>
            <person name="Floudas D."/>
            <person name="Held B.W."/>
            <person name="Levasseur A."/>
            <person name="Lombard V."/>
            <person name="Morin E."/>
            <person name="Otillar R."/>
            <person name="Lindquist E.A."/>
            <person name="Sun H."/>
            <person name="LaButti K.M."/>
            <person name="Schmutz J."/>
            <person name="Jabbour D."/>
            <person name="Luo H."/>
            <person name="Baker S.E."/>
            <person name="Pisabarro A.G."/>
            <person name="Walton J.D."/>
            <person name="Blanchette R.A."/>
            <person name="Henrissat B."/>
            <person name="Martin F."/>
            <person name="Cullen D."/>
            <person name="Hibbett D.S."/>
            <person name="Grigoriev I.V."/>
        </authorList>
    </citation>
    <scope>NUCLEOTIDE SEQUENCE [LARGE SCALE GENOMIC DNA]</scope>
    <source>
        <strain evidence="5">FD-172 SS1</strain>
    </source>
</reference>
<keyword evidence="3" id="KW-0732">Signal</keyword>
<dbReference type="Proteomes" id="UP000027195">
    <property type="component" value="Unassembled WGS sequence"/>
</dbReference>
<sequence length="136" mass="14628">MQLIVALALALPAAAGGTGMGHSGICPHCSNGKRIGVTIAYLAGLVIVLGFVVYLAKRATERRKRRHPDLETGSYGVPVQEVISEDGHHRLRIEQPQSDPLRPLTPVESPRRAARKKEPRPQATPVASMSKLPAIT</sequence>
<organism evidence="4 5">
    <name type="scientific">Botryobasidium botryosum (strain FD-172 SS1)</name>
    <dbReference type="NCBI Taxonomy" id="930990"/>
    <lineage>
        <taxon>Eukaryota</taxon>
        <taxon>Fungi</taxon>
        <taxon>Dikarya</taxon>
        <taxon>Basidiomycota</taxon>
        <taxon>Agaricomycotina</taxon>
        <taxon>Agaricomycetes</taxon>
        <taxon>Cantharellales</taxon>
        <taxon>Botryobasidiaceae</taxon>
        <taxon>Botryobasidium</taxon>
    </lineage>
</organism>
<evidence type="ECO:0000313" key="4">
    <source>
        <dbReference type="EMBL" id="KDQ21455.1"/>
    </source>
</evidence>
<keyword evidence="5" id="KW-1185">Reference proteome</keyword>
<evidence type="ECO:0000256" key="2">
    <source>
        <dbReference type="SAM" id="Phobius"/>
    </source>
</evidence>
<keyword evidence="2" id="KW-1133">Transmembrane helix</keyword>
<accession>A0A067N3B7</accession>
<gene>
    <name evidence="4" type="ORF">BOTBODRAFT_25897</name>
</gene>
<feature type="signal peptide" evidence="3">
    <location>
        <begin position="1"/>
        <end position="15"/>
    </location>
</feature>
<feature type="region of interest" description="Disordered" evidence="1">
    <location>
        <begin position="61"/>
        <end position="136"/>
    </location>
</feature>
<evidence type="ECO:0000256" key="3">
    <source>
        <dbReference type="SAM" id="SignalP"/>
    </source>
</evidence>
<dbReference type="InParanoid" id="A0A067N3B7"/>
<evidence type="ECO:0000313" key="5">
    <source>
        <dbReference type="Proteomes" id="UP000027195"/>
    </source>
</evidence>
<dbReference type="EMBL" id="KL198016">
    <property type="protein sequence ID" value="KDQ21455.1"/>
    <property type="molecule type" value="Genomic_DNA"/>
</dbReference>
<dbReference type="HOGENOM" id="CLU_1875092_0_0_1"/>
<dbReference type="AlphaFoldDB" id="A0A067N3B7"/>
<evidence type="ECO:0000256" key="1">
    <source>
        <dbReference type="SAM" id="MobiDB-lite"/>
    </source>
</evidence>
<name>A0A067N3B7_BOTB1</name>
<keyword evidence="2" id="KW-0472">Membrane</keyword>
<proteinExistence type="predicted"/>
<feature type="chain" id="PRO_5012090806" evidence="3">
    <location>
        <begin position="16"/>
        <end position="136"/>
    </location>
</feature>
<keyword evidence="2" id="KW-0812">Transmembrane</keyword>